<feature type="compositionally biased region" description="Basic and acidic residues" evidence="1">
    <location>
        <begin position="570"/>
        <end position="579"/>
    </location>
</feature>
<evidence type="ECO:0000313" key="2">
    <source>
        <dbReference type="EMBL" id="GBG75652.1"/>
    </source>
</evidence>
<feature type="region of interest" description="Disordered" evidence="1">
    <location>
        <begin position="161"/>
        <end position="279"/>
    </location>
</feature>
<feature type="compositionally biased region" description="Acidic residues" evidence="1">
    <location>
        <begin position="775"/>
        <end position="787"/>
    </location>
</feature>
<protein>
    <submittedName>
        <fullName evidence="2">Uncharacterized protein</fullName>
    </submittedName>
</protein>
<feature type="region of interest" description="Disordered" evidence="1">
    <location>
        <begin position="706"/>
        <end position="798"/>
    </location>
</feature>
<feature type="compositionally biased region" description="Basic and acidic residues" evidence="1">
    <location>
        <begin position="352"/>
        <end position="362"/>
    </location>
</feature>
<accession>A0A388L086</accession>
<dbReference type="Gramene" id="GBG75652">
    <property type="protein sequence ID" value="GBG75652"/>
    <property type="gene ID" value="CBR_g20279"/>
</dbReference>
<organism evidence="2 3">
    <name type="scientific">Chara braunii</name>
    <name type="common">Braun's stonewort</name>
    <dbReference type="NCBI Taxonomy" id="69332"/>
    <lineage>
        <taxon>Eukaryota</taxon>
        <taxon>Viridiplantae</taxon>
        <taxon>Streptophyta</taxon>
        <taxon>Charophyceae</taxon>
        <taxon>Charales</taxon>
        <taxon>Characeae</taxon>
        <taxon>Chara</taxon>
    </lineage>
</organism>
<keyword evidence="3" id="KW-1185">Reference proteome</keyword>
<proteinExistence type="predicted"/>
<reference evidence="2 3" key="1">
    <citation type="journal article" date="2018" name="Cell">
        <title>The Chara Genome: Secondary Complexity and Implications for Plant Terrestrialization.</title>
        <authorList>
            <person name="Nishiyama T."/>
            <person name="Sakayama H."/>
            <person name="Vries J.D."/>
            <person name="Buschmann H."/>
            <person name="Saint-Marcoux D."/>
            <person name="Ullrich K.K."/>
            <person name="Haas F.B."/>
            <person name="Vanderstraeten L."/>
            <person name="Becker D."/>
            <person name="Lang D."/>
            <person name="Vosolsobe S."/>
            <person name="Rombauts S."/>
            <person name="Wilhelmsson P.K.I."/>
            <person name="Janitza P."/>
            <person name="Kern R."/>
            <person name="Heyl A."/>
            <person name="Rumpler F."/>
            <person name="Villalobos L.I.A.C."/>
            <person name="Clay J.M."/>
            <person name="Skokan R."/>
            <person name="Toyoda A."/>
            <person name="Suzuki Y."/>
            <person name="Kagoshima H."/>
            <person name="Schijlen E."/>
            <person name="Tajeshwar N."/>
            <person name="Catarino B."/>
            <person name="Hetherington A.J."/>
            <person name="Saltykova A."/>
            <person name="Bonnot C."/>
            <person name="Breuninger H."/>
            <person name="Symeonidi A."/>
            <person name="Radhakrishnan G.V."/>
            <person name="Van Nieuwerburgh F."/>
            <person name="Deforce D."/>
            <person name="Chang C."/>
            <person name="Karol K.G."/>
            <person name="Hedrich R."/>
            <person name="Ulvskov P."/>
            <person name="Glockner G."/>
            <person name="Delwiche C.F."/>
            <person name="Petrasek J."/>
            <person name="Van de Peer Y."/>
            <person name="Friml J."/>
            <person name="Beilby M."/>
            <person name="Dolan L."/>
            <person name="Kohara Y."/>
            <person name="Sugano S."/>
            <person name="Fujiyama A."/>
            <person name="Delaux P.-M."/>
            <person name="Quint M."/>
            <person name="TheiBen G."/>
            <person name="Hagemann M."/>
            <person name="Harholt J."/>
            <person name="Dunand C."/>
            <person name="Zachgo S."/>
            <person name="Langdale J."/>
            <person name="Maumus F."/>
            <person name="Straeten D.V.D."/>
            <person name="Gould S.B."/>
            <person name="Rensing S.A."/>
        </authorList>
    </citation>
    <scope>NUCLEOTIDE SEQUENCE [LARGE SCALE GENOMIC DNA]</scope>
    <source>
        <strain evidence="2 3">S276</strain>
    </source>
</reference>
<feature type="compositionally biased region" description="Basic and acidic residues" evidence="1">
    <location>
        <begin position="518"/>
        <end position="537"/>
    </location>
</feature>
<dbReference type="EMBL" id="BFEA01000228">
    <property type="protein sequence ID" value="GBG75652.1"/>
    <property type="molecule type" value="Genomic_DNA"/>
</dbReference>
<feature type="region of interest" description="Disordered" evidence="1">
    <location>
        <begin position="352"/>
        <end position="404"/>
    </location>
</feature>
<feature type="compositionally biased region" description="Polar residues" evidence="1">
    <location>
        <begin position="37"/>
        <end position="70"/>
    </location>
</feature>
<evidence type="ECO:0000313" key="3">
    <source>
        <dbReference type="Proteomes" id="UP000265515"/>
    </source>
</evidence>
<feature type="compositionally biased region" description="Polar residues" evidence="1">
    <location>
        <begin position="239"/>
        <end position="250"/>
    </location>
</feature>
<dbReference type="AlphaFoldDB" id="A0A388L086"/>
<feature type="region of interest" description="Disordered" evidence="1">
    <location>
        <begin position="510"/>
        <end position="628"/>
    </location>
</feature>
<sequence>MGPANAGQPPSSARAGNIGAGGPQGTQASCAGAPNGATPSNTGMPSAAWMQTTSATGNAENSRHVGQTPASGGEPTTTAEAATVGKCPGPAFEGRTAGSAGVAEEYASGITDTTAGTDGTETCADGSREAMAVPGMVSGTCSSPMDTVFASPFVHQVNGTQHAASALGSPGVKGAMHEMAGEQPRERSAKTRDRERDCERGDVTESTGVENPPNATGSQLNSPPASGGKQKLSVAVPHSSPSGAHTTASHLASHGEKGGKASSSQVHTPNNLLDGRRGRRLKPLDELHPTSIFRRRQRMLRQIKDIAAEFVGKSVEDLTSKDLSDTLLFALGSKTLVDVDAAYMVALLKDKDQKTSTSEARRKATKRQKATVSSDMRVTAAATPGRADEGGGSRRPRRRNKGVAVQNAATAIEALGELAVQPMDDATGNAADGDHPEFLVPDTALIEAGAAAAAEAANHNLPKRMRQVLGDAGLELDEGSFYQLQARMHSDSEDGETRVPRKLLEAANHGLKRQVSNHGDDDSYDDGVKPRRLERGRAAHRRRFTGGGNVKAVSSRRGKDRGIPEINAEVEERPIGERRGGRRRPTLRAGSRVGGGERGEEEQGSALSGGGRGGESRSRRRKEGALVQKVEPSELEDVQFVGETGAAKTGKSMGMRVLPQTMLGGAKGGGGGRLGETGMEILGGEARQGICLRSRARKMEDDMARKMEGAREGTLAADRKDDTSTEETGLALHGIGRQSANTEEHRSRFAVGRELVPVKAAVGTGHQSHGPDPDTGSEDTSSESEEEVSPHAMALLEG</sequence>
<feature type="compositionally biased region" description="Polar residues" evidence="1">
    <location>
        <begin position="204"/>
        <end position="224"/>
    </location>
</feature>
<feature type="region of interest" description="Disordered" evidence="1">
    <location>
        <begin position="1"/>
        <end position="100"/>
    </location>
</feature>
<gene>
    <name evidence="2" type="ORF">CBR_g20279</name>
</gene>
<name>A0A388L086_CHABU</name>
<dbReference type="Proteomes" id="UP000265515">
    <property type="component" value="Unassembled WGS sequence"/>
</dbReference>
<evidence type="ECO:0000256" key="1">
    <source>
        <dbReference type="SAM" id="MobiDB-lite"/>
    </source>
</evidence>
<feature type="compositionally biased region" description="Basic and acidic residues" evidence="1">
    <location>
        <begin position="706"/>
        <end position="723"/>
    </location>
</feature>
<comment type="caution">
    <text evidence="2">The sequence shown here is derived from an EMBL/GenBank/DDBJ whole genome shotgun (WGS) entry which is preliminary data.</text>
</comment>
<feature type="compositionally biased region" description="Basic and acidic residues" evidence="1">
    <location>
        <begin position="175"/>
        <end position="203"/>
    </location>
</feature>